<dbReference type="SMART" id="SM00280">
    <property type="entry name" value="KAZAL"/>
    <property type="match status" value="3"/>
</dbReference>
<evidence type="ECO:0000259" key="6">
    <source>
        <dbReference type="PROSITE" id="PS51465"/>
    </source>
</evidence>
<protein>
    <submittedName>
        <fullName evidence="7">FST</fullName>
    </submittedName>
</protein>
<evidence type="ECO:0000313" key="7">
    <source>
        <dbReference type="EMBL" id="KAF6017344.1"/>
    </source>
</evidence>
<keyword evidence="2" id="KW-0677">Repeat</keyword>
<dbReference type="GO" id="GO:0050840">
    <property type="term" value="F:extracellular matrix binding"/>
    <property type="evidence" value="ECO:0007669"/>
    <property type="project" value="TreeGrafter"/>
</dbReference>
<feature type="chain" id="PRO_5029825389" evidence="5">
    <location>
        <begin position="24"/>
        <end position="372"/>
    </location>
</feature>
<name>A0A7J7IVA8_BUGNE</name>
<gene>
    <name evidence="7" type="ORF">EB796_024357</name>
</gene>
<evidence type="ECO:0000256" key="2">
    <source>
        <dbReference type="ARBA" id="ARBA00022737"/>
    </source>
</evidence>
<dbReference type="InterPro" id="IPR036058">
    <property type="entry name" value="Kazal_dom_sf"/>
</dbReference>
<comment type="caution">
    <text evidence="7">The sequence shown here is derived from an EMBL/GenBank/DDBJ whole genome shotgun (WGS) entry which is preliminary data.</text>
</comment>
<dbReference type="Gene3D" id="3.90.290.10">
    <property type="entry name" value="TGF-beta binding (TB) domain"/>
    <property type="match status" value="1"/>
</dbReference>
<keyword evidence="1 5" id="KW-0732">Signal</keyword>
<dbReference type="Pfam" id="PF07648">
    <property type="entry name" value="Kazal_2"/>
    <property type="match status" value="3"/>
</dbReference>
<dbReference type="PANTHER" id="PTHR13866:SF29">
    <property type="entry name" value="FOLLISTATIN"/>
    <property type="match status" value="1"/>
</dbReference>
<dbReference type="AlphaFoldDB" id="A0A7J7IVA8"/>
<evidence type="ECO:0000256" key="1">
    <source>
        <dbReference type="ARBA" id="ARBA00022729"/>
    </source>
</evidence>
<dbReference type="EMBL" id="VXIV02003411">
    <property type="protein sequence ID" value="KAF6017344.1"/>
    <property type="molecule type" value="Genomic_DNA"/>
</dbReference>
<dbReference type="PROSITE" id="PS51465">
    <property type="entry name" value="KAZAL_2"/>
    <property type="match status" value="2"/>
</dbReference>
<accession>A0A7J7IVA8</accession>
<dbReference type="InterPro" id="IPR002350">
    <property type="entry name" value="Kazal_dom"/>
</dbReference>
<dbReference type="SUPFAM" id="SSF100895">
    <property type="entry name" value="Kazal-type serine protease inhibitors"/>
    <property type="match status" value="3"/>
</dbReference>
<dbReference type="InterPro" id="IPR036773">
    <property type="entry name" value="TB_dom_sf"/>
</dbReference>
<dbReference type="GO" id="GO:0005615">
    <property type="term" value="C:extracellular space"/>
    <property type="evidence" value="ECO:0007669"/>
    <property type="project" value="TreeGrafter"/>
</dbReference>
<feature type="signal peptide" evidence="5">
    <location>
        <begin position="1"/>
        <end position="23"/>
    </location>
</feature>
<dbReference type="GO" id="GO:0005509">
    <property type="term" value="F:calcium ion binding"/>
    <property type="evidence" value="ECO:0007669"/>
    <property type="project" value="TreeGrafter"/>
</dbReference>
<keyword evidence="8" id="KW-1185">Reference proteome</keyword>
<dbReference type="Proteomes" id="UP000593567">
    <property type="component" value="Unassembled WGS sequence"/>
</dbReference>
<dbReference type="OrthoDB" id="6614329at2759"/>
<proteinExistence type="predicted"/>
<evidence type="ECO:0000256" key="4">
    <source>
        <dbReference type="ARBA" id="ARBA00023180"/>
    </source>
</evidence>
<dbReference type="PANTHER" id="PTHR13866">
    <property type="entry name" value="SPARC OSTEONECTIN"/>
    <property type="match status" value="1"/>
</dbReference>
<evidence type="ECO:0000313" key="8">
    <source>
        <dbReference type="Proteomes" id="UP000593567"/>
    </source>
</evidence>
<sequence length="372" mass="41915">MGYYLQLVLMLFLSCYQFRQIKGGSCWLEVDKKNYADVNSFLKTNVTRQECCKLEPAGEKYFSEDEPLPEQKVWIWRFLQDHKCSMACQDGCTTFSRRCSDSELCRVKPNGYPKCICNPFCAKHPLSKKGKFCGDDGKTYSHHCQLLRQNCRKKVKVEPIYLGECKAFSCNGVVCVNEGFKCITDQYNRPRCVPTESMCSKSSQGSVCATDGQMYKSRCHMANHARNTGQALFVSHHGSCTGNPQKACNDDKKCKLCLTGEKSNSAVCISNPIKKCLPEDKSPAVCGEDGVTYKNMCAMMIASYKLAKHIKVAHVAACNATAEEMLAAGRYLDDPRGNHAQQVDYVFVSLIRNHQRIKRKLSRQQAHNKGYL</sequence>
<organism evidence="7 8">
    <name type="scientific">Bugula neritina</name>
    <name type="common">Brown bryozoan</name>
    <name type="synonym">Sertularia neritina</name>
    <dbReference type="NCBI Taxonomy" id="10212"/>
    <lineage>
        <taxon>Eukaryota</taxon>
        <taxon>Metazoa</taxon>
        <taxon>Spiralia</taxon>
        <taxon>Lophotrochozoa</taxon>
        <taxon>Bryozoa</taxon>
        <taxon>Gymnolaemata</taxon>
        <taxon>Cheilostomatida</taxon>
        <taxon>Flustrina</taxon>
        <taxon>Buguloidea</taxon>
        <taxon>Bugulidae</taxon>
        <taxon>Bugula</taxon>
    </lineage>
</organism>
<dbReference type="CDD" id="cd00104">
    <property type="entry name" value="KAZAL_FS"/>
    <property type="match status" value="3"/>
</dbReference>
<evidence type="ECO:0000256" key="5">
    <source>
        <dbReference type="SAM" id="SignalP"/>
    </source>
</evidence>
<reference evidence="7" key="1">
    <citation type="submission" date="2020-06" db="EMBL/GenBank/DDBJ databases">
        <title>Draft genome of Bugula neritina, a colonial animal packing powerful symbionts and potential medicines.</title>
        <authorList>
            <person name="Rayko M."/>
        </authorList>
    </citation>
    <scope>NUCLEOTIDE SEQUENCE [LARGE SCALE GENOMIC DNA]</scope>
    <source>
        <strain evidence="7">Kwan_BN1</strain>
    </source>
</reference>
<feature type="domain" description="Kazal-like" evidence="6">
    <location>
        <begin position="186"/>
        <end position="242"/>
    </location>
</feature>
<keyword evidence="3" id="KW-1015">Disulfide bond</keyword>
<dbReference type="GO" id="GO:0005518">
    <property type="term" value="F:collagen binding"/>
    <property type="evidence" value="ECO:0007669"/>
    <property type="project" value="TreeGrafter"/>
</dbReference>
<dbReference type="Gene3D" id="3.30.60.30">
    <property type="match status" value="3"/>
</dbReference>
<keyword evidence="4" id="KW-0325">Glycoprotein</keyword>
<evidence type="ECO:0000256" key="3">
    <source>
        <dbReference type="ARBA" id="ARBA00023157"/>
    </source>
</evidence>
<feature type="domain" description="Kazal-like" evidence="6">
    <location>
        <begin position="116"/>
        <end position="167"/>
    </location>
</feature>